<dbReference type="Proteomes" id="UP000193200">
    <property type="component" value="Unassembled WGS sequence"/>
</dbReference>
<dbReference type="RefSeq" id="WP_085882250.1">
    <property type="nucleotide sequence ID" value="NZ_FWFR01000001.1"/>
</dbReference>
<dbReference type="EMBL" id="FWFR01000001">
    <property type="protein sequence ID" value="SLN29060.1"/>
    <property type="molecule type" value="Genomic_DNA"/>
</dbReference>
<dbReference type="GO" id="GO:0010181">
    <property type="term" value="F:FMN binding"/>
    <property type="evidence" value="ECO:0007669"/>
    <property type="project" value="TreeGrafter"/>
</dbReference>
<dbReference type="GO" id="GO:0005829">
    <property type="term" value="C:cytosol"/>
    <property type="evidence" value="ECO:0007669"/>
    <property type="project" value="TreeGrafter"/>
</dbReference>
<evidence type="ECO:0000313" key="2">
    <source>
        <dbReference type="EMBL" id="SLN29060.1"/>
    </source>
</evidence>
<organism evidence="2 3">
    <name type="scientific">Oceanibacterium hippocampi</name>
    <dbReference type="NCBI Taxonomy" id="745714"/>
    <lineage>
        <taxon>Bacteria</taxon>
        <taxon>Pseudomonadati</taxon>
        <taxon>Pseudomonadota</taxon>
        <taxon>Alphaproteobacteria</taxon>
        <taxon>Sneathiellales</taxon>
        <taxon>Sneathiellaceae</taxon>
        <taxon>Oceanibacterium</taxon>
    </lineage>
</organism>
<dbReference type="InterPro" id="IPR005025">
    <property type="entry name" value="FMN_Rdtase-like_dom"/>
</dbReference>
<dbReference type="OrthoDB" id="9812295at2"/>
<dbReference type="PANTHER" id="PTHR30543">
    <property type="entry name" value="CHROMATE REDUCTASE"/>
    <property type="match status" value="1"/>
</dbReference>
<keyword evidence="2" id="KW-0560">Oxidoreductase</keyword>
<proteinExistence type="predicted"/>
<evidence type="ECO:0000313" key="3">
    <source>
        <dbReference type="Proteomes" id="UP000193200"/>
    </source>
</evidence>
<dbReference type="GO" id="GO:0016491">
    <property type="term" value="F:oxidoreductase activity"/>
    <property type="evidence" value="ECO:0007669"/>
    <property type="project" value="UniProtKB-KW"/>
</dbReference>
<sequence>MATTAKILAFAGSARDGSWNRKLIRIAVEGASEAGAEVTLIELRDFPMPLYNGDLEAAEGLPEHATRLQALFAAHDGLLISAPEYNSSVTPLLKNTIDWVSRPNGDAPSLKFIRGKTAGLVSTSTGALGGLRGLRHLREIFGNIGVTVIPDQTAVPSAASAFDENGRLTDARKEATVKAVGARLVSVTKALAGV</sequence>
<name>A0A1Y5S0W0_9PROT</name>
<reference evidence="2 3" key="1">
    <citation type="submission" date="2017-03" db="EMBL/GenBank/DDBJ databases">
        <authorList>
            <person name="Afonso C.L."/>
            <person name="Miller P.J."/>
            <person name="Scott M.A."/>
            <person name="Spackman E."/>
            <person name="Goraichik I."/>
            <person name="Dimitrov K.M."/>
            <person name="Suarez D.L."/>
            <person name="Swayne D.E."/>
        </authorList>
    </citation>
    <scope>NUCLEOTIDE SEQUENCE [LARGE SCALE GENOMIC DNA]</scope>
    <source>
        <strain evidence="2 3">CECT 7691</strain>
    </source>
</reference>
<dbReference type="EC" id="1.7.-.-" evidence="2"/>
<dbReference type="Pfam" id="PF03358">
    <property type="entry name" value="FMN_red"/>
    <property type="match status" value="1"/>
</dbReference>
<dbReference type="PANTHER" id="PTHR30543:SF21">
    <property type="entry name" value="NAD(P)H-DEPENDENT FMN REDUCTASE LOT6"/>
    <property type="match status" value="1"/>
</dbReference>
<keyword evidence="3" id="KW-1185">Reference proteome</keyword>
<accession>A0A1Y5S0W0</accession>
<dbReference type="SUPFAM" id="SSF52218">
    <property type="entry name" value="Flavoproteins"/>
    <property type="match status" value="1"/>
</dbReference>
<dbReference type="InParanoid" id="A0A1Y5S0W0"/>
<feature type="domain" description="NADPH-dependent FMN reductase-like" evidence="1">
    <location>
        <begin position="6"/>
        <end position="158"/>
    </location>
</feature>
<dbReference type="Gene3D" id="3.40.50.360">
    <property type="match status" value="1"/>
</dbReference>
<gene>
    <name evidence="2" type="primary">azr</name>
    <name evidence="2" type="ORF">OCH7691_00978</name>
</gene>
<dbReference type="AlphaFoldDB" id="A0A1Y5S0W0"/>
<dbReference type="InterPro" id="IPR029039">
    <property type="entry name" value="Flavoprotein-like_sf"/>
</dbReference>
<evidence type="ECO:0000259" key="1">
    <source>
        <dbReference type="Pfam" id="PF03358"/>
    </source>
</evidence>
<dbReference type="InterPro" id="IPR050712">
    <property type="entry name" value="NAD(P)H-dep_reductase"/>
</dbReference>
<dbReference type="FunCoup" id="A0A1Y5S0W0">
    <property type="interactions" value="356"/>
</dbReference>
<protein>
    <submittedName>
        <fullName evidence="2">FMN-dependent NADPH-azoreductase</fullName>
        <ecNumber evidence="2">1.7.-.-</ecNumber>
    </submittedName>
</protein>